<accession>A0ABN2LJS5</accession>
<protein>
    <submittedName>
        <fullName evidence="1">Uncharacterized protein</fullName>
    </submittedName>
</protein>
<organism evidence="1 2">
    <name type="scientific">Luedemannella flava</name>
    <dbReference type="NCBI Taxonomy" id="349316"/>
    <lineage>
        <taxon>Bacteria</taxon>
        <taxon>Bacillati</taxon>
        <taxon>Actinomycetota</taxon>
        <taxon>Actinomycetes</taxon>
        <taxon>Micromonosporales</taxon>
        <taxon>Micromonosporaceae</taxon>
        <taxon>Luedemannella</taxon>
    </lineage>
</organism>
<evidence type="ECO:0000313" key="1">
    <source>
        <dbReference type="EMBL" id="GAA1791153.1"/>
    </source>
</evidence>
<dbReference type="Proteomes" id="UP001500218">
    <property type="component" value="Unassembled WGS sequence"/>
</dbReference>
<name>A0ABN2LJS5_9ACTN</name>
<comment type="caution">
    <text evidence="1">The sequence shown here is derived from an EMBL/GenBank/DDBJ whole genome shotgun (WGS) entry which is preliminary data.</text>
</comment>
<gene>
    <name evidence="1" type="ORF">GCM10009682_11440</name>
</gene>
<reference evidence="1 2" key="1">
    <citation type="journal article" date="2019" name="Int. J. Syst. Evol. Microbiol.">
        <title>The Global Catalogue of Microorganisms (GCM) 10K type strain sequencing project: providing services to taxonomists for standard genome sequencing and annotation.</title>
        <authorList>
            <consortium name="The Broad Institute Genomics Platform"/>
            <consortium name="The Broad Institute Genome Sequencing Center for Infectious Disease"/>
            <person name="Wu L."/>
            <person name="Ma J."/>
        </authorList>
    </citation>
    <scope>NUCLEOTIDE SEQUENCE [LARGE SCALE GENOMIC DNA]</scope>
    <source>
        <strain evidence="1 2">JCM 13250</strain>
    </source>
</reference>
<dbReference type="EMBL" id="BAAALT010000028">
    <property type="protein sequence ID" value="GAA1791153.1"/>
    <property type="molecule type" value="Genomic_DNA"/>
</dbReference>
<evidence type="ECO:0000313" key="2">
    <source>
        <dbReference type="Proteomes" id="UP001500218"/>
    </source>
</evidence>
<sequence>MSGPFYLSGLLSCCGSPMWCVTRTGTRRYRCGVCGRGVDALAAEVEVWELVHTSHPGLGNAHTAYEERRHRLDTVVWTVEVIHGRAGHRFVPQVFAPAPEG</sequence>
<keyword evidence="2" id="KW-1185">Reference proteome</keyword>
<proteinExistence type="predicted"/>